<evidence type="ECO:0000313" key="1">
    <source>
        <dbReference type="EMBL" id="APY00252.1"/>
    </source>
</evidence>
<keyword evidence="2" id="KW-1185">Reference proteome</keyword>
<dbReference type="KEGG" id="lvn:BWR22_07970"/>
<dbReference type="AlphaFoldDB" id="A0AAC9LMV5"/>
<dbReference type="InterPro" id="IPR052927">
    <property type="entry name" value="DCC_oxidoreductase"/>
</dbReference>
<dbReference type="RefSeq" id="WP_076733159.1">
    <property type="nucleotide sequence ID" value="NZ_CP019352.1"/>
</dbReference>
<dbReference type="GO" id="GO:0015035">
    <property type="term" value="F:protein-disulfide reductase activity"/>
    <property type="evidence" value="ECO:0007669"/>
    <property type="project" value="InterPro"/>
</dbReference>
<dbReference type="Pfam" id="PF04134">
    <property type="entry name" value="DCC1-like"/>
    <property type="match status" value="1"/>
</dbReference>
<protein>
    <submittedName>
        <fullName evidence="1">Thiol-disulfide oxidoreductase</fullName>
    </submittedName>
</protein>
<accession>A0AAC9LMV5</accession>
<organism evidence="1 2">
    <name type="scientific">Lacinutrix venerupis</name>
    <dbReference type="NCBI Taxonomy" id="1486034"/>
    <lineage>
        <taxon>Bacteria</taxon>
        <taxon>Pseudomonadati</taxon>
        <taxon>Bacteroidota</taxon>
        <taxon>Flavobacteriia</taxon>
        <taxon>Flavobacteriales</taxon>
        <taxon>Flavobacteriaceae</taxon>
        <taxon>Lacinutrix</taxon>
    </lineage>
</organism>
<dbReference type="PANTHER" id="PTHR33639">
    <property type="entry name" value="THIOL-DISULFIDE OXIDOREDUCTASE DCC"/>
    <property type="match status" value="1"/>
</dbReference>
<dbReference type="PANTHER" id="PTHR33639:SF2">
    <property type="entry name" value="DUF393 DOMAIN-CONTAINING PROTEIN"/>
    <property type="match status" value="1"/>
</dbReference>
<proteinExistence type="predicted"/>
<dbReference type="EMBL" id="CP019352">
    <property type="protein sequence ID" value="APY00252.1"/>
    <property type="molecule type" value="Genomic_DNA"/>
</dbReference>
<dbReference type="InterPro" id="IPR007263">
    <property type="entry name" value="DCC1-like"/>
</dbReference>
<reference evidence="1 2" key="1">
    <citation type="submission" date="2017-01" db="EMBL/GenBank/DDBJ databases">
        <title>Complete genome of Lacinutrix venerupis DOK2-8 isolated from seawater in Dokdo.</title>
        <authorList>
            <person name="Chi W.-J."/>
            <person name="Kim J.H."/>
        </authorList>
    </citation>
    <scope>NUCLEOTIDE SEQUENCE [LARGE SCALE GENOMIC DNA]</scope>
    <source>
        <strain evidence="1 2">DOK2-8</strain>
    </source>
</reference>
<evidence type="ECO:0000313" key="2">
    <source>
        <dbReference type="Proteomes" id="UP000187506"/>
    </source>
</evidence>
<dbReference type="Proteomes" id="UP000187506">
    <property type="component" value="Chromosome"/>
</dbReference>
<gene>
    <name evidence="1" type="ORF">BWR22_07970</name>
</gene>
<name>A0AAC9LMV5_9FLAO</name>
<sequence>MINGLPNNKKLILFDGVCNLCNASVQYVIERDKKDKFMFAALQSDVGYKIMEHFKIDTSKTDSILLYSPKNNDLKIKSSAALHTAKHLGFPQNLMVAFLIVPTFIRNWVYDFVAKNRYKWYGKKESCWIPTPKLKAKFLGEIN</sequence>